<dbReference type="HOGENOM" id="CLU_000604_27_1_1"/>
<organism evidence="14 15">
    <name type="scientific">Tetrahymena thermophila (strain SB210)</name>
    <dbReference type="NCBI Taxonomy" id="312017"/>
    <lineage>
        <taxon>Eukaryota</taxon>
        <taxon>Sar</taxon>
        <taxon>Alveolata</taxon>
        <taxon>Ciliophora</taxon>
        <taxon>Intramacronucleata</taxon>
        <taxon>Oligohymenophorea</taxon>
        <taxon>Hymenostomatida</taxon>
        <taxon>Tetrahymenina</taxon>
        <taxon>Tetrahymenidae</taxon>
        <taxon>Tetrahymena</taxon>
    </lineage>
</organism>
<proteinExistence type="predicted"/>
<keyword evidence="3 11" id="KW-0812">Transmembrane</keyword>
<feature type="transmembrane region" description="Helical" evidence="11">
    <location>
        <begin position="406"/>
        <end position="431"/>
    </location>
</feature>
<keyword evidence="5" id="KW-0547">Nucleotide-binding</keyword>
<keyword evidence="15" id="KW-1185">Reference proteome</keyword>
<evidence type="ECO:0000256" key="4">
    <source>
        <dbReference type="ARBA" id="ARBA00022737"/>
    </source>
</evidence>
<dbReference type="KEGG" id="tet:TTHERM_01227870"/>
<dbReference type="SMART" id="SM00382">
    <property type="entry name" value="AAA"/>
    <property type="match status" value="2"/>
</dbReference>
<keyword evidence="9" id="KW-0325">Glycoprotein</keyword>
<dbReference type="SUPFAM" id="SSF90123">
    <property type="entry name" value="ABC transporter transmembrane region"/>
    <property type="match status" value="2"/>
</dbReference>
<dbReference type="InterPro" id="IPR011527">
    <property type="entry name" value="ABC1_TM_dom"/>
</dbReference>
<feature type="transmembrane region" description="Helical" evidence="11">
    <location>
        <begin position="1102"/>
        <end position="1123"/>
    </location>
</feature>
<evidence type="ECO:0000256" key="9">
    <source>
        <dbReference type="ARBA" id="ARBA00023180"/>
    </source>
</evidence>
<evidence type="ECO:0000259" key="12">
    <source>
        <dbReference type="PROSITE" id="PS50893"/>
    </source>
</evidence>
<feature type="domain" description="ABC transmembrane type-1" evidence="13">
    <location>
        <begin position="135"/>
        <end position="432"/>
    </location>
</feature>
<dbReference type="GeneID" id="7842842"/>
<feature type="transmembrane region" description="Helical" evidence="11">
    <location>
        <begin position="177"/>
        <end position="195"/>
    </location>
</feature>
<dbReference type="PROSITE" id="PS50929">
    <property type="entry name" value="ABC_TM1F"/>
    <property type="match status" value="2"/>
</dbReference>
<dbReference type="PROSITE" id="PS50893">
    <property type="entry name" value="ABC_TRANSPORTER_2"/>
    <property type="match status" value="2"/>
</dbReference>
<dbReference type="InterPro" id="IPR036640">
    <property type="entry name" value="ABC1_TM_sf"/>
</dbReference>
<feature type="compositionally biased region" description="Acidic residues" evidence="10">
    <location>
        <begin position="837"/>
        <end position="849"/>
    </location>
</feature>
<comment type="subcellular location">
    <subcellularLocation>
        <location evidence="1">Membrane</location>
        <topology evidence="1">Multi-pass membrane protein</topology>
    </subcellularLocation>
</comment>
<dbReference type="Gene3D" id="1.20.1560.10">
    <property type="entry name" value="ABC transporter type 1, transmembrane domain"/>
    <property type="match status" value="2"/>
</dbReference>
<keyword evidence="8 11" id="KW-0472">Membrane</keyword>
<evidence type="ECO:0000313" key="14">
    <source>
        <dbReference type="EMBL" id="EAR93205.2"/>
    </source>
</evidence>
<feature type="compositionally biased region" description="Basic and acidic residues" evidence="10">
    <location>
        <begin position="1335"/>
        <end position="1352"/>
    </location>
</feature>
<feature type="region of interest" description="Disordered" evidence="10">
    <location>
        <begin position="825"/>
        <end position="851"/>
    </location>
</feature>
<dbReference type="OrthoDB" id="298960at2759"/>
<feature type="compositionally biased region" description="Basic and acidic residues" evidence="10">
    <location>
        <begin position="825"/>
        <end position="836"/>
    </location>
</feature>
<evidence type="ECO:0000256" key="2">
    <source>
        <dbReference type="ARBA" id="ARBA00022448"/>
    </source>
</evidence>
<evidence type="ECO:0000256" key="6">
    <source>
        <dbReference type="ARBA" id="ARBA00022840"/>
    </source>
</evidence>
<gene>
    <name evidence="14" type="ORF">TTHERM_01227870</name>
</gene>
<dbReference type="Gene3D" id="3.40.50.300">
    <property type="entry name" value="P-loop containing nucleotide triphosphate hydrolases"/>
    <property type="match status" value="2"/>
</dbReference>
<dbReference type="Pfam" id="PF00664">
    <property type="entry name" value="ABC_membrane"/>
    <property type="match status" value="2"/>
</dbReference>
<dbReference type="PANTHER" id="PTHR24223">
    <property type="entry name" value="ATP-BINDING CASSETTE SUB-FAMILY C"/>
    <property type="match status" value="1"/>
</dbReference>
<evidence type="ECO:0000256" key="11">
    <source>
        <dbReference type="SAM" id="Phobius"/>
    </source>
</evidence>
<reference evidence="15" key="1">
    <citation type="journal article" date="2006" name="PLoS Biol.">
        <title>Macronuclear genome sequence of the ciliate Tetrahymena thermophila, a model eukaryote.</title>
        <authorList>
            <person name="Eisen J.A."/>
            <person name="Coyne R.S."/>
            <person name="Wu M."/>
            <person name="Wu D."/>
            <person name="Thiagarajan M."/>
            <person name="Wortman J.R."/>
            <person name="Badger J.H."/>
            <person name="Ren Q."/>
            <person name="Amedeo P."/>
            <person name="Jones K.M."/>
            <person name="Tallon L.J."/>
            <person name="Delcher A.L."/>
            <person name="Salzberg S.L."/>
            <person name="Silva J.C."/>
            <person name="Haas B.J."/>
            <person name="Majoros W.H."/>
            <person name="Farzad M."/>
            <person name="Carlton J.M."/>
            <person name="Smith R.K. Jr."/>
            <person name="Garg J."/>
            <person name="Pearlman R.E."/>
            <person name="Karrer K.M."/>
            <person name="Sun L."/>
            <person name="Manning G."/>
            <person name="Elde N.C."/>
            <person name="Turkewitz A.P."/>
            <person name="Asai D.J."/>
            <person name="Wilkes D.E."/>
            <person name="Wang Y."/>
            <person name="Cai H."/>
            <person name="Collins K."/>
            <person name="Stewart B.A."/>
            <person name="Lee S.R."/>
            <person name="Wilamowska K."/>
            <person name="Weinberg Z."/>
            <person name="Ruzzo W.L."/>
            <person name="Wloga D."/>
            <person name="Gaertig J."/>
            <person name="Frankel J."/>
            <person name="Tsao C.-C."/>
            <person name="Gorovsky M.A."/>
            <person name="Keeling P.J."/>
            <person name="Waller R.F."/>
            <person name="Patron N.J."/>
            <person name="Cherry J.M."/>
            <person name="Stover N.A."/>
            <person name="Krieger C.J."/>
            <person name="del Toro C."/>
            <person name="Ryder H.F."/>
            <person name="Williamson S.C."/>
            <person name="Barbeau R.A."/>
            <person name="Hamilton E.P."/>
            <person name="Orias E."/>
        </authorList>
    </citation>
    <scope>NUCLEOTIDE SEQUENCE [LARGE SCALE GENOMIC DNA]</scope>
    <source>
        <strain evidence="15">SB210</strain>
    </source>
</reference>
<dbReference type="InterPro" id="IPR027417">
    <property type="entry name" value="P-loop_NTPase"/>
</dbReference>
<dbReference type="SUPFAM" id="SSF52540">
    <property type="entry name" value="P-loop containing nucleoside triphosphate hydrolases"/>
    <property type="match status" value="2"/>
</dbReference>
<dbReference type="RefSeq" id="XP_001013450.2">
    <property type="nucleotide sequence ID" value="XM_001013450.2"/>
</dbReference>
<feature type="transmembrane region" description="Helical" evidence="11">
    <location>
        <begin position="292"/>
        <end position="317"/>
    </location>
</feature>
<dbReference type="STRING" id="312017.Q239I5"/>
<feature type="domain" description="ABC transporter" evidence="12">
    <location>
        <begin position="519"/>
        <end position="774"/>
    </location>
</feature>
<dbReference type="EMBL" id="GG662731">
    <property type="protein sequence ID" value="EAR93205.2"/>
    <property type="molecule type" value="Genomic_DNA"/>
</dbReference>
<keyword evidence="6" id="KW-0067">ATP-binding</keyword>
<feature type="region of interest" description="Disordered" evidence="10">
    <location>
        <begin position="1331"/>
        <end position="1352"/>
    </location>
</feature>
<feature type="domain" description="ABC transporter" evidence="12">
    <location>
        <begin position="1204"/>
        <end position="1476"/>
    </location>
</feature>
<feature type="transmembrane region" description="Helical" evidence="11">
    <location>
        <begin position="136"/>
        <end position="157"/>
    </location>
</feature>
<sequence>MDFKQQAKKEQNFYSTTQKNTTCFQNQIESDMQLQQTKRQANIYCEEVLPSSGARREDHNVFFTALTKLFKHINQLYREDKQIQSEDLNDYTTKSTQVKVIIENLEQYKQHHPSYFENQNNFNLGSIYFNMTYKSFFFGLFYSILQSVLSCGCILLMDIITDKLKNYQTTYDEKRDICLLLAAVAVAYILKNIFFSRYMWYQAQWKANAQATLQYLVFSKSLRTQVSTSSTGQGNEQEQSNETEENPNANNIITVDIDQQQQLFWALIQTTQSIVTILIVLLFIYYKMGKSILHGLYILLGSTVFNIVITHFLGVCFDKQFQQKDQRVSLCKDVIDAMKSIKYLCWEDIFKRKIQKIRSREFKQVTAIRIIDGVLGVFWNCLSYFLLFFFLVNYVDDGNILADCNVFTIIALFGILTDPISLIPWCVGDLVKCRVSFKRIKKFLNQNQINHNNTADLDERNQVNQSSFFDSAENDTTQIAIQIKKKIFKWPSFKSVSHDNYKDLSKKSKVEQLNDNQQSLLQNQYESSNVQGTSNFELKIHDLTIQKGEMAIIIGEIGSGKSALLQGILNEMDIEQMNIQDSLISSNNQSFQNQERLLNFEKKLIVNGKIAYVSQNHWLQNKTIKENILFGSEYDSLWYNQCIECCDLRVDFDSFQKKDDKLIGPGGCNLSGGQRQRIAICRALYQKCDIYLFDDILSSLDAHVAEKVYQQVILETLIKKLKKTVLLVTSHFSIFSNREMISKIFYVQKGSLVSNQEEIEKFILSGQSQLKEQEEAKKLREQTEIQEEFNQQDLTNELNEMMNCQETEIQNEKIKNLEFNKNKERDFEEKQKKKYTDEDEDQQQDDEEEREKGNIKLKTLTTYMKYANYFLLVIFFIANFMMQGSQMIIDFWLRDKVSPSSTFFEDINNIFKSFTDTFLFFIFLNLGMTALRSFFYCLCALLSSKKIFSKLNSSIIFSKMKFFDQNSPGRIINRISDDIFTIDQDLPWNCHVFLEQLAYTFGYSIGILIQFPWLVVFVLVSLVFIYFIQKFFRHSNREIKRLNSVNQGRLLNALDEADKGLILIRAFGKERLILKDYLEKLNDSVNSFLISQTIQIWMSIRLLFVSNFLFICVVITGMIFILGEIDFNYTTVSMCLTYSILLSSKFSDLVQYFCNTEQYLVSVERIRQYFNNDKENLLEVQQNQKFTNVQIQPSNNNEQQDFEIKFDDVYLTYDNINESTDISKDSKEIQFALKGFNLKIKKGEKIAFCGRTGSGKTSIFNTLFNMYPIQHGNIHLKSKNIQSFCLKDLRQQMSIIPQFGFLYNASLQDNLDPEGKIPRQIIQQKVGETNLKIRNHSESEDNESNKQKQMKEYQSEVIEIDQQNDDMLDFEVEEGGQNLSNGEKQVVNFLRIILREADIVCLDEATSNMDPKTDAELHKQIFKFTENKTLLVITHRLENIELFDRVAVLDQGKIVECGHVNDLRKIQGGFFNKLIKKSYD</sequence>
<protein>
    <submittedName>
        <fullName evidence="14">ABC transporter C family protein</fullName>
    </submittedName>
</protein>
<dbReference type="InterPro" id="IPR003439">
    <property type="entry name" value="ABC_transporter-like_ATP-bd"/>
</dbReference>
<evidence type="ECO:0000256" key="8">
    <source>
        <dbReference type="ARBA" id="ARBA00023136"/>
    </source>
</evidence>
<evidence type="ECO:0000259" key="13">
    <source>
        <dbReference type="PROSITE" id="PS50929"/>
    </source>
</evidence>
<dbReference type="PROSITE" id="PS00211">
    <property type="entry name" value="ABC_TRANSPORTER_1"/>
    <property type="match status" value="1"/>
</dbReference>
<dbReference type="GO" id="GO:0005524">
    <property type="term" value="F:ATP binding"/>
    <property type="evidence" value="ECO:0007669"/>
    <property type="project" value="UniProtKB-KW"/>
</dbReference>
<dbReference type="InterPro" id="IPR050173">
    <property type="entry name" value="ABC_transporter_C-like"/>
</dbReference>
<dbReference type="eggNOG" id="KOG0054">
    <property type="taxonomic scope" value="Eukaryota"/>
</dbReference>
<dbReference type="GO" id="GO:0016887">
    <property type="term" value="F:ATP hydrolysis activity"/>
    <property type="evidence" value="ECO:0007669"/>
    <property type="project" value="InterPro"/>
</dbReference>
<keyword evidence="4" id="KW-0677">Repeat</keyword>
<dbReference type="GO" id="GO:0016020">
    <property type="term" value="C:membrane"/>
    <property type="evidence" value="ECO:0007669"/>
    <property type="project" value="UniProtKB-SubCell"/>
</dbReference>
<evidence type="ECO:0000256" key="1">
    <source>
        <dbReference type="ARBA" id="ARBA00004141"/>
    </source>
</evidence>
<evidence type="ECO:0000256" key="10">
    <source>
        <dbReference type="SAM" id="MobiDB-lite"/>
    </source>
</evidence>
<evidence type="ECO:0000256" key="5">
    <source>
        <dbReference type="ARBA" id="ARBA00022741"/>
    </source>
</evidence>
<dbReference type="InterPro" id="IPR003593">
    <property type="entry name" value="AAA+_ATPase"/>
</dbReference>
<dbReference type="FunFam" id="3.40.50.300:FF:001172">
    <property type="entry name" value="Cystic fibrosis transmembrane conductance regulator"/>
    <property type="match status" value="1"/>
</dbReference>
<evidence type="ECO:0000256" key="3">
    <source>
        <dbReference type="ARBA" id="ARBA00022692"/>
    </source>
</evidence>
<feature type="transmembrane region" description="Helical" evidence="11">
    <location>
        <begin position="1011"/>
        <end position="1032"/>
    </location>
</feature>
<dbReference type="Proteomes" id="UP000009168">
    <property type="component" value="Unassembled WGS sequence"/>
</dbReference>
<feature type="transmembrane region" description="Helical" evidence="11">
    <location>
        <begin position="370"/>
        <end position="394"/>
    </location>
</feature>
<dbReference type="CDD" id="cd18605">
    <property type="entry name" value="ABC_6TM_MRP7_D2_like"/>
    <property type="match status" value="1"/>
</dbReference>
<dbReference type="InParanoid" id="Q239I5"/>
<feature type="domain" description="ABC transmembrane type-1" evidence="13">
    <location>
        <begin position="918"/>
        <end position="1158"/>
    </location>
</feature>
<keyword evidence="7 11" id="KW-1133">Transmembrane helix</keyword>
<evidence type="ECO:0000313" key="15">
    <source>
        <dbReference type="Proteomes" id="UP000009168"/>
    </source>
</evidence>
<keyword evidence="2" id="KW-0813">Transport</keyword>
<evidence type="ECO:0000256" key="7">
    <source>
        <dbReference type="ARBA" id="ARBA00022989"/>
    </source>
</evidence>
<accession>Q239I5</accession>
<name>Q239I5_TETTS</name>
<dbReference type="PANTHER" id="PTHR24223:SF330">
    <property type="entry name" value="ATP-BINDING CASSETTE SUB-FAMILY C MEMBER 10"/>
    <property type="match status" value="1"/>
</dbReference>
<feature type="transmembrane region" description="Helical" evidence="11">
    <location>
        <begin position="263"/>
        <end position="286"/>
    </location>
</feature>
<dbReference type="GO" id="GO:0140359">
    <property type="term" value="F:ABC-type transporter activity"/>
    <property type="evidence" value="ECO:0007669"/>
    <property type="project" value="InterPro"/>
</dbReference>
<feature type="transmembrane region" description="Helical" evidence="11">
    <location>
        <begin position="866"/>
        <end position="889"/>
    </location>
</feature>
<dbReference type="InterPro" id="IPR017871">
    <property type="entry name" value="ABC_transporter-like_CS"/>
</dbReference>
<dbReference type="Pfam" id="PF00005">
    <property type="entry name" value="ABC_tran"/>
    <property type="match status" value="2"/>
</dbReference>
<dbReference type="FunCoup" id="Q239I5">
    <property type="interactions" value="13"/>
</dbReference>